<organism evidence="4 5">
    <name type="scientific">Ibidorhyncha struthersii</name>
    <dbReference type="NCBI Taxonomy" id="425643"/>
    <lineage>
        <taxon>Eukaryota</taxon>
        <taxon>Metazoa</taxon>
        <taxon>Chordata</taxon>
        <taxon>Craniata</taxon>
        <taxon>Vertebrata</taxon>
        <taxon>Euteleostomi</taxon>
        <taxon>Archelosauria</taxon>
        <taxon>Archosauria</taxon>
        <taxon>Dinosauria</taxon>
        <taxon>Saurischia</taxon>
        <taxon>Theropoda</taxon>
        <taxon>Coelurosauria</taxon>
        <taxon>Aves</taxon>
        <taxon>Neognathae</taxon>
        <taxon>Neoaves</taxon>
        <taxon>Charadriiformes</taxon>
        <taxon>Charadriidae</taxon>
        <taxon>Ibidorhyncha</taxon>
    </lineage>
</organism>
<dbReference type="PANTHER" id="PTHR33064:SF37">
    <property type="entry name" value="RIBONUCLEASE H"/>
    <property type="match status" value="1"/>
</dbReference>
<dbReference type="AlphaFoldDB" id="A0A7K7UFZ8"/>
<name>A0A7K7UFZ8_9CHAR</name>
<comment type="caution">
    <text evidence="4">The sequence shown here is derived from an EMBL/GenBank/DDBJ whole genome shotgun (WGS) entry which is preliminary data.</text>
</comment>
<dbReference type="PROSITE" id="PS50878">
    <property type="entry name" value="RT_POL"/>
    <property type="match status" value="1"/>
</dbReference>
<dbReference type="InterPro" id="IPR000477">
    <property type="entry name" value="RT_dom"/>
</dbReference>
<dbReference type="SUPFAM" id="SSF56672">
    <property type="entry name" value="DNA/RNA polymerases"/>
    <property type="match status" value="1"/>
</dbReference>
<dbReference type="Gene3D" id="3.30.70.270">
    <property type="match status" value="1"/>
</dbReference>
<evidence type="ECO:0000256" key="2">
    <source>
        <dbReference type="ARBA" id="ARBA00012180"/>
    </source>
</evidence>
<dbReference type="InterPro" id="IPR051320">
    <property type="entry name" value="Viral_Replic_Matur_Polypro"/>
</dbReference>
<dbReference type="Proteomes" id="UP000587655">
    <property type="component" value="Unassembled WGS sequence"/>
</dbReference>
<dbReference type="Pfam" id="PF00078">
    <property type="entry name" value="RVT_1"/>
    <property type="match status" value="1"/>
</dbReference>
<evidence type="ECO:0000313" key="4">
    <source>
        <dbReference type="EMBL" id="NXA27928.1"/>
    </source>
</evidence>
<dbReference type="InterPro" id="IPR043502">
    <property type="entry name" value="DNA/RNA_pol_sf"/>
</dbReference>
<evidence type="ECO:0000256" key="1">
    <source>
        <dbReference type="ARBA" id="ARBA00010879"/>
    </source>
</evidence>
<proteinExistence type="inferred from homology"/>
<protein>
    <recommendedName>
        <fullName evidence="2">ribonuclease H</fullName>
        <ecNumber evidence="2">3.1.26.4</ecNumber>
    </recommendedName>
</protein>
<evidence type="ECO:0000313" key="5">
    <source>
        <dbReference type="Proteomes" id="UP000587655"/>
    </source>
</evidence>
<dbReference type="EC" id="3.1.26.4" evidence="2"/>
<evidence type="ECO:0000259" key="3">
    <source>
        <dbReference type="PROSITE" id="PS50878"/>
    </source>
</evidence>
<keyword evidence="5" id="KW-1185">Reference proteome</keyword>
<feature type="domain" description="Reverse transcriptase" evidence="3">
    <location>
        <begin position="1"/>
        <end position="67"/>
    </location>
</feature>
<feature type="non-terminal residue" evidence="4">
    <location>
        <position position="1"/>
    </location>
</feature>
<reference evidence="4 5" key="1">
    <citation type="submission" date="2019-09" db="EMBL/GenBank/DDBJ databases">
        <title>Bird 10,000 Genomes (B10K) Project - Family phase.</title>
        <authorList>
            <person name="Zhang G."/>
        </authorList>
    </citation>
    <scope>NUCLEOTIDE SEQUENCE [LARGE SCALE GENOMIC DNA]</scope>
    <source>
        <strain evidence="4">B10K-DU-030-25</strain>
    </source>
</reference>
<dbReference type="InterPro" id="IPR043128">
    <property type="entry name" value="Rev_trsase/Diguanyl_cyclase"/>
</dbReference>
<sequence>ILEEIIFPPGIKLLQYVDDLLISGEKEEEVWSATIKLLIFLGEKGLRVSKTKLQFVEKEVKYLGHLISEGKRRISQKQISSTVAVTLPKSKKEIRKFL</sequence>
<dbReference type="EMBL" id="VZSZ01009692">
    <property type="protein sequence ID" value="NXA27928.1"/>
    <property type="molecule type" value="Genomic_DNA"/>
</dbReference>
<accession>A0A7K7UFZ8</accession>
<dbReference type="GO" id="GO:0004523">
    <property type="term" value="F:RNA-DNA hybrid ribonuclease activity"/>
    <property type="evidence" value="ECO:0007669"/>
    <property type="project" value="UniProtKB-EC"/>
</dbReference>
<dbReference type="PANTHER" id="PTHR33064">
    <property type="entry name" value="POL PROTEIN"/>
    <property type="match status" value="1"/>
</dbReference>
<feature type="non-terminal residue" evidence="4">
    <location>
        <position position="98"/>
    </location>
</feature>
<comment type="similarity">
    <text evidence="1">Belongs to the beta type-B retroviral polymerase family. HERV class-II K(HML-2) pol subfamily.</text>
</comment>
<gene>
    <name evidence="4" type="primary">Tf29</name>
    <name evidence="4" type="ORF">IBISTR_R15726</name>
</gene>